<dbReference type="SUPFAM" id="SSF53474">
    <property type="entry name" value="alpha/beta-Hydrolases"/>
    <property type="match status" value="1"/>
</dbReference>
<evidence type="ECO:0000313" key="2">
    <source>
        <dbReference type="EMBL" id="KAF2831148.1"/>
    </source>
</evidence>
<evidence type="ECO:0000313" key="3">
    <source>
        <dbReference type="Proteomes" id="UP000799424"/>
    </source>
</evidence>
<feature type="domain" description="AB hydrolase-1" evidence="1">
    <location>
        <begin position="8"/>
        <end position="232"/>
    </location>
</feature>
<accession>A0A6A7AEJ7</accession>
<sequence>MNVTNPTILFVPGSFAPPTIYAATIAHMRNLGFPSVALELPSTVKRMPLAPATMLDDASVITRAVETILSQGKEVVVVSHSYGGTPMSQALVGLDVKRMIYVTAIAPKVGQNQVQALGAEVLPMEEVGGYMHLDAVAFAANTCNDLPWELAYEATLNFAHHSASSFLQPVTQVAYADGKIPVSYVVTEKDLVVPVAAQRGFIKVIEEASGRNVSVVSLESSHCPNWSIPERLGDVIVAETQKEDEW</sequence>
<keyword evidence="3" id="KW-1185">Reference proteome</keyword>
<keyword evidence="2" id="KW-0378">Hydrolase</keyword>
<protein>
    <submittedName>
        <fullName evidence="2">Alpha/beta-hydrolase</fullName>
    </submittedName>
</protein>
<dbReference type="Gene3D" id="3.40.50.1820">
    <property type="entry name" value="alpha/beta hydrolase"/>
    <property type="match status" value="1"/>
</dbReference>
<dbReference type="AlphaFoldDB" id="A0A6A7AEJ7"/>
<dbReference type="InterPro" id="IPR000073">
    <property type="entry name" value="AB_hydrolase_1"/>
</dbReference>
<evidence type="ECO:0000259" key="1">
    <source>
        <dbReference type="Pfam" id="PF12697"/>
    </source>
</evidence>
<dbReference type="OrthoDB" id="1263307at2759"/>
<proteinExistence type="predicted"/>
<dbReference type="GO" id="GO:0016787">
    <property type="term" value="F:hydrolase activity"/>
    <property type="evidence" value="ECO:0007669"/>
    <property type="project" value="UniProtKB-KW"/>
</dbReference>
<dbReference type="EMBL" id="MU006218">
    <property type="protein sequence ID" value="KAF2831148.1"/>
    <property type="molecule type" value="Genomic_DNA"/>
</dbReference>
<dbReference type="InterPro" id="IPR052897">
    <property type="entry name" value="Sec-Metab_Biosynth_Hydrolase"/>
</dbReference>
<reference evidence="2" key="1">
    <citation type="journal article" date="2020" name="Stud. Mycol.">
        <title>101 Dothideomycetes genomes: a test case for predicting lifestyles and emergence of pathogens.</title>
        <authorList>
            <person name="Haridas S."/>
            <person name="Albert R."/>
            <person name="Binder M."/>
            <person name="Bloem J."/>
            <person name="Labutti K."/>
            <person name="Salamov A."/>
            <person name="Andreopoulos B."/>
            <person name="Baker S."/>
            <person name="Barry K."/>
            <person name="Bills G."/>
            <person name="Bluhm B."/>
            <person name="Cannon C."/>
            <person name="Castanera R."/>
            <person name="Culley D."/>
            <person name="Daum C."/>
            <person name="Ezra D."/>
            <person name="Gonzalez J."/>
            <person name="Henrissat B."/>
            <person name="Kuo A."/>
            <person name="Liang C."/>
            <person name="Lipzen A."/>
            <person name="Lutzoni F."/>
            <person name="Magnuson J."/>
            <person name="Mondo S."/>
            <person name="Nolan M."/>
            <person name="Ohm R."/>
            <person name="Pangilinan J."/>
            <person name="Park H.-J."/>
            <person name="Ramirez L."/>
            <person name="Alfaro M."/>
            <person name="Sun H."/>
            <person name="Tritt A."/>
            <person name="Yoshinaga Y."/>
            <person name="Zwiers L.-H."/>
            <person name="Turgeon B."/>
            <person name="Goodwin S."/>
            <person name="Spatafora J."/>
            <person name="Crous P."/>
            <person name="Grigoriev I."/>
        </authorList>
    </citation>
    <scope>NUCLEOTIDE SEQUENCE</scope>
    <source>
        <strain evidence="2">CBS 113818</strain>
    </source>
</reference>
<dbReference type="PANTHER" id="PTHR37017:SF13">
    <property type="entry name" value="AB HYDROLASE-1 DOMAIN-CONTAINING PROTEIN"/>
    <property type="match status" value="1"/>
</dbReference>
<gene>
    <name evidence="2" type="ORF">CC86DRAFT_442959</name>
</gene>
<dbReference type="Pfam" id="PF12697">
    <property type="entry name" value="Abhydrolase_6"/>
    <property type="match status" value="1"/>
</dbReference>
<organism evidence="2 3">
    <name type="scientific">Ophiobolus disseminans</name>
    <dbReference type="NCBI Taxonomy" id="1469910"/>
    <lineage>
        <taxon>Eukaryota</taxon>
        <taxon>Fungi</taxon>
        <taxon>Dikarya</taxon>
        <taxon>Ascomycota</taxon>
        <taxon>Pezizomycotina</taxon>
        <taxon>Dothideomycetes</taxon>
        <taxon>Pleosporomycetidae</taxon>
        <taxon>Pleosporales</taxon>
        <taxon>Pleosporineae</taxon>
        <taxon>Phaeosphaeriaceae</taxon>
        <taxon>Ophiobolus</taxon>
    </lineage>
</organism>
<dbReference type="PANTHER" id="PTHR37017">
    <property type="entry name" value="AB HYDROLASE-1 DOMAIN-CONTAINING PROTEIN-RELATED"/>
    <property type="match status" value="1"/>
</dbReference>
<name>A0A6A7AEJ7_9PLEO</name>
<dbReference type="Proteomes" id="UP000799424">
    <property type="component" value="Unassembled WGS sequence"/>
</dbReference>
<dbReference type="InterPro" id="IPR029058">
    <property type="entry name" value="AB_hydrolase_fold"/>
</dbReference>